<keyword evidence="2" id="KW-1185">Reference proteome</keyword>
<dbReference type="PANTHER" id="PTHR42749">
    <property type="entry name" value="CELL SHAPE-DETERMINING PROTEIN MREB"/>
    <property type="match status" value="1"/>
</dbReference>
<dbReference type="PANTHER" id="PTHR42749:SF1">
    <property type="entry name" value="CELL SHAPE-DETERMINING PROTEIN MREB"/>
    <property type="match status" value="1"/>
</dbReference>
<reference evidence="1 2" key="1">
    <citation type="submission" date="2020-05" db="EMBL/GenBank/DDBJ databases">
        <title>Identification and distribution of gene clusters putatively required for synthesis of sphingolipid metabolism inhibitors in phylogenetically diverse species of the filamentous fungus Fusarium.</title>
        <authorList>
            <person name="Kim H.-S."/>
            <person name="Busman M."/>
            <person name="Brown D.W."/>
            <person name="Divon H."/>
            <person name="Uhlig S."/>
            <person name="Proctor R.H."/>
        </authorList>
    </citation>
    <scope>NUCLEOTIDE SEQUENCE [LARGE SCALE GENOMIC DNA]</scope>
    <source>
        <strain evidence="1 2">NRRL 25196</strain>
    </source>
</reference>
<evidence type="ECO:0000313" key="2">
    <source>
        <dbReference type="Proteomes" id="UP000574317"/>
    </source>
</evidence>
<dbReference type="InterPro" id="IPR043129">
    <property type="entry name" value="ATPase_NBD"/>
</dbReference>
<sequence>MTEPQAVAAFHVCEVRDVSHQLWGLSTQNNTLIKVNPGSIPATQDGDNVLIIYAGGGTTDFCLLKLQNKFHGTSKFQKSSQAIEIQPVSDRYRDCKHEFGPEGFEDEIFPISSEIIQGKSGSVSGIDPFILTNTTMASLFDAQILQLKGEIKILLKEFESTQTNTDSVRNYVILAGGLGSSRYFKGKVRQLVSESLAELAWNTEVFTLDNPRLAVCLGLIYHAGRSPQLFPRRLHRVSLGIASPRLKDAIKQSRFRLFVKKALFQLPIDKKAEKSIEWIALKGTPVGDLGFFTFTQTASFSPDLTREKRIWEVAILTSSESDTERLMVEDNYGIREILKIDLSQAPETFESTGPREALSRLHLARKPDAVIEVTVVVRVELATIEFQWIDSNGFRCSDPISIPTGYERLPSTGQNAVYELSYGRLKTLQSSSVNDG</sequence>
<organism evidence="1 2">
    <name type="scientific">Fusarium napiforme</name>
    <dbReference type="NCBI Taxonomy" id="42672"/>
    <lineage>
        <taxon>Eukaryota</taxon>
        <taxon>Fungi</taxon>
        <taxon>Dikarya</taxon>
        <taxon>Ascomycota</taxon>
        <taxon>Pezizomycotina</taxon>
        <taxon>Sordariomycetes</taxon>
        <taxon>Hypocreomycetidae</taxon>
        <taxon>Hypocreales</taxon>
        <taxon>Nectriaceae</taxon>
        <taxon>Fusarium</taxon>
        <taxon>Fusarium fujikuroi species complex</taxon>
    </lineage>
</organism>
<dbReference type="Proteomes" id="UP000574317">
    <property type="component" value="Unassembled WGS sequence"/>
</dbReference>
<dbReference type="AlphaFoldDB" id="A0A8H5NH77"/>
<gene>
    <name evidence="1" type="ORF">FNAPI_1120</name>
</gene>
<evidence type="ECO:0000313" key="1">
    <source>
        <dbReference type="EMBL" id="KAF5566496.1"/>
    </source>
</evidence>
<name>A0A8H5NH77_9HYPO</name>
<comment type="caution">
    <text evidence="1">The sequence shown here is derived from an EMBL/GenBank/DDBJ whole genome shotgun (WGS) entry which is preliminary data.</text>
</comment>
<accession>A0A8H5NH77</accession>
<dbReference type="EMBL" id="JAAOAO010000040">
    <property type="protein sequence ID" value="KAF5566496.1"/>
    <property type="molecule type" value="Genomic_DNA"/>
</dbReference>
<protein>
    <submittedName>
        <fullName evidence="1">Uncharacterized protein</fullName>
    </submittedName>
</protein>
<proteinExistence type="predicted"/>
<dbReference type="SUPFAM" id="SSF53067">
    <property type="entry name" value="Actin-like ATPase domain"/>
    <property type="match status" value="1"/>
</dbReference>